<protein>
    <submittedName>
        <fullName evidence="1">Uncharacterized protein</fullName>
    </submittedName>
</protein>
<dbReference type="Proteomes" id="UP000237347">
    <property type="component" value="Unassembled WGS sequence"/>
</dbReference>
<sequence>MCSMSHQPLTLNMWKLIFTELEKKSFFADDPEEAKRISSARGDWILENGNFIGDFHLTSLLPFVKNVAYDESLLVS</sequence>
<proteinExistence type="predicted"/>
<dbReference type="AlphaFoldDB" id="A0AAW0JVI8"/>
<evidence type="ECO:0000313" key="1">
    <source>
        <dbReference type="EMBL" id="KAK7830246.1"/>
    </source>
</evidence>
<reference evidence="1 2" key="1">
    <citation type="journal article" date="2018" name="Sci. Data">
        <title>The draft genome sequence of cork oak.</title>
        <authorList>
            <person name="Ramos A.M."/>
            <person name="Usie A."/>
            <person name="Barbosa P."/>
            <person name="Barros P.M."/>
            <person name="Capote T."/>
            <person name="Chaves I."/>
            <person name="Simoes F."/>
            <person name="Abreu I."/>
            <person name="Carrasquinho I."/>
            <person name="Faro C."/>
            <person name="Guimaraes J.B."/>
            <person name="Mendonca D."/>
            <person name="Nobrega F."/>
            <person name="Rodrigues L."/>
            <person name="Saibo N.J.M."/>
            <person name="Varela M.C."/>
            <person name="Egas C."/>
            <person name="Matos J."/>
            <person name="Miguel C.M."/>
            <person name="Oliveira M.M."/>
            <person name="Ricardo C.P."/>
            <person name="Goncalves S."/>
        </authorList>
    </citation>
    <scope>NUCLEOTIDE SEQUENCE [LARGE SCALE GENOMIC DNA]</scope>
    <source>
        <strain evidence="2">cv. HL8</strain>
    </source>
</reference>
<dbReference type="EMBL" id="PKMF04000465">
    <property type="protein sequence ID" value="KAK7830246.1"/>
    <property type="molecule type" value="Genomic_DNA"/>
</dbReference>
<accession>A0AAW0JVI8</accession>
<name>A0AAW0JVI8_QUESU</name>
<keyword evidence="2" id="KW-1185">Reference proteome</keyword>
<organism evidence="1 2">
    <name type="scientific">Quercus suber</name>
    <name type="common">Cork oak</name>
    <dbReference type="NCBI Taxonomy" id="58331"/>
    <lineage>
        <taxon>Eukaryota</taxon>
        <taxon>Viridiplantae</taxon>
        <taxon>Streptophyta</taxon>
        <taxon>Embryophyta</taxon>
        <taxon>Tracheophyta</taxon>
        <taxon>Spermatophyta</taxon>
        <taxon>Magnoliopsida</taxon>
        <taxon>eudicotyledons</taxon>
        <taxon>Gunneridae</taxon>
        <taxon>Pentapetalae</taxon>
        <taxon>rosids</taxon>
        <taxon>fabids</taxon>
        <taxon>Fagales</taxon>
        <taxon>Fagaceae</taxon>
        <taxon>Quercus</taxon>
    </lineage>
</organism>
<evidence type="ECO:0000313" key="2">
    <source>
        <dbReference type="Proteomes" id="UP000237347"/>
    </source>
</evidence>
<gene>
    <name evidence="1" type="ORF">CFP56_028418</name>
</gene>
<comment type="caution">
    <text evidence="1">The sequence shown here is derived from an EMBL/GenBank/DDBJ whole genome shotgun (WGS) entry which is preliminary data.</text>
</comment>